<evidence type="ECO:0000256" key="5">
    <source>
        <dbReference type="ARBA" id="ARBA00023242"/>
    </source>
</evidence>
<feature type="region of interest" description="Disordered" evidence="7">
    <location>
        <begin position="1426"/>
        <end position="1708"/>
    </location>
</feature>
<reference evidence="9 10" key="1">
    <citation type="journal article" date="2024" name="Nat. Commun.">
        <title>Phylogenomics reveals the evolutionary origins of lichenization in chlorophyte algae.</title>
        <authorList>
            <person name="Puginier C."/>
            <person name="Libourel C."/>
            <person name="Otte J."/>
            <person name="Skaloud P."/>
            <person name="Haon M."/>
            <person name="Grisel S."/>
            <person name="Petersen M."/>
            <person name="Berrin J.G."/>
            <person name="Delaux P.M."/>
            <person name="Dal Grande F."/>
            <person name="Keller J."/>
        </authorList>
    </citation>
    <scope>NUCLEOTIDE SEQUENCE [LARGE SCALE GENOMIC DNA]</scope>
    <source>
        <strain evidence="9 10">SAG 2145</strain>
    </source>
</reference>
<dbReference type="SUPFAM" id="SSF48371">
    <property type="entry name" value="ARM repeat"/>
    <property type="match status" value="1"/>
</dbReference>
<dbReference type="Gene3D" id="1.25.10.10">
    <property type="entry name" value="Leucine-rich Repeat Variant"/>
    <property type="match status" value="2"/>
</dbReference>
<feature type="region of interest" description="Disordered" evidence="7">
    <location>
        <begin position="1253"/>
        <end position="1384"/>
    </location>
</feature>
<dbReference type="GO" id="GO:0000796">
    <property type="term" value="C:condensin complex"/>
    <property type="evidence" value="ECO:0007669"/>
    <property type="project" value="TreeGrafter"/>
</dbReference>
<feature type="compositionally biased region" description="Polar residues" evidence="7">
    <location>
        <begin position="130"/>
        <end position="141"/>
    </location>
</feature>
<evidence type="ECO:0000256" key="2">
    <source>
        <dbReference type="ARBA" id="ARBA00022618"/>
    </source>
</evidence>
<comment type="caution">
    <text evidence="9">The sequence shown here is derived from an EMBL/GenBank/DDBJ whole genome shotgun (WGS) entry which is preliminary data.</text>
</comment>
<sequence length="1708" mass="178572">MEQVWEVLLQVAEVTRTQGQDSGTVALPVLTPVVRSATADLRNAPQQALENLWGGAAEQGLSLQSLTGGFQQLLLQPDKMGGMHAAVFLMDLLQTPSCPVLSLFDRVSVTAILQLVREGLRAGTHGKASQGKQPGHQSRSTGPEDDSDTTMGVAAAEPERADQPLPAESSAAALSNLQGLANVLRLFGLRDQLDVMRLVTETACQVACSPGLPEGAGGAALDILQALLDPQHGDSGASTALVLRLLAPGALAVPPGAAAKALPAAPAKPMLAVRDCVLSFITNLLRSEPAAEAAGAQLVWHVALKAADKAEYRALAAATVLRLLEALPEQRQTAFLSCLPRMAFCPKVPQRMMAVELMSEILESLPSAFDLSDPASKGKRNILHNEAKQDDSLEPMEEDQPTPGSTPIATMARPGIACLAALMHRCSDKAPTVRGKAVANLASVLSYNQDAVRAWMQQERKTLMDLARQRCSDEKAPVRKAAVQLLEQLLLFPCSAVDASAGQVGAQPEDCRVLETAALDVMVSVRKAAMAAVGHLVAEHANDQLLADLWITAILPLVRDVETGIQEGVLDQAGELLLGNAAKAGARDRQARPTQGAEQAMASLQPLLAAVGRNDRLAGPCLERVCAGLRAKGRLKAKAGCSGMQAMLQQECSGQKEGPADVDGAAIRGSWILLGALSSQEASAPSWAFLKEGWECLKQQSATGKSSLDAGLLLAVIANAASGFPPTDAFQLATDLAQAVESLALEPQAAAAHLAALDRLTKPLLSTSAAPAIPVPSSMDLTLSGTALAMSQQPDSWAPVSAGASAQHGSMPVEGHQGIAADRQRLVCSLFVAGEVALLRGRRALPGKLVMLMQALTAPTMAGSAHVEQSQLLSSSQAPVTGPGVNVPSSVQAHAWTALGKVCLSDEALAKKCLPLFVQQLHRATCPAVRSNILVALADLCMHRTALVDPHVPRLAACVADPHPLLRRQALALLSHLLLKDYVKWRGALFHHFLLALVDEDAGVRDLAEYLLTDSLASKAPLLAYNHFVETVCVLNDCQEGLHGGGLSMGSMSQTQAGQLSQSSQHGSSAMLLGQHNLRGSSEELRSKRDAIYTMLLKHMAPEHRFATSAKLCSEVLGGVVDGLLSMPACEEVLGDALRILASPHMKVAAGKGGVAARDTDGEEQTGKAAMGAAKSKVVGAMMRKHLVEAGIPVLAELKRMLEAQRHRLLGPLMATLQVLLRDHKNEIEDILVSDRQLAQELLYDMRQAEQQAASAREADASSTGPAPGAQANAAGMATPANTAAAVARAHLTRSRPDLSQLASPHPGSVPSGASPGTPIAAEVLAAASQGSSPASRPRSAPASIRLQPRLRSIPGADDVGAGSSHLPRAASRTPGIKVPWAGAPRRATMMPVLRTDPDDTPGAALEAAIRGVCHSTPHRRRCLPEDLMAPNSAPSPTAPQLRSGAASQAHACRSSNLQHGDEENRPPGVAADVRLASPASQPRPPSAQAPSCPPIPSAAPARNCKSRLGRSTARPSQHAERGPGSQVDVPKAGGRSCEPDAASAPSVDALGNHAGPAGQLVQRAQKGRSSADDTNAAKHQLGKDAVLKEHNAGASATSGAANKAGRRKAVCSAQHAGISEGRAGSCRTRQNAETQQHDGLPGHRGSEVAVDAINVKREDSPDQKEHHQQGSKLADAHRESDKATKDASKGTRAKRHRDAARMKLNPT</sequence>
<keyword evidence="3" id="KW-0498">Mitosis</keyword>
<evidence type="ECO:0000256" key="6">
    <source>
        <dbReference type="ARBA" id="ARBA00023306"/>
    </source>
</evidence>
<gene>
    <name evidence="9" type="ORF">WJX74_010283</name>
</gene>
<feature type="region of interest" description="Disordered" evidence="7">
    <location>
        <begin position="124"/>
        <end position="152"/>
    </location>
</feature>
<evidence type="ECO:0000259" key="8">
    <source>
        <dbReference type="Pfam" id="PF12717"/>
    </source>
</evidence>
<dbReference type="GO" id="GO:0010032">
    <property type="term" value="P:meiotic chromosome condensation"/>
    <property type="evidence" value="ECO:0007669"/>
    <property type="project" value="TreeGrafter"/>
</dbReference>
<feature type="compositionally biased region" description="Low complexity" evidence="7">
    <location>
        <begin position="1593"/>
        <end position="1604"/>
    </location>
</feature>
<feature type="compositionally biased region" description="Low complexity" evidence="7">
    <location>
        <begin position="1253"/>
        <end position="1290"/>
    </location>
</feature>
<evidence type="ECO:0000256" key="4">
    <source>
        <dbReference type="ARBA" id="ARBA00023067"/>
    </source>
</evidence>
<evidence type="ECO:0000256" key="1">
    <source>
        <dbReference type="ARBA" id="ARBA00004123"/>
    </source>
</evidence>
<dbReference type="EMBL" id="JALJOS010000001">
    <property type="protein sequence ID" value="KAK9845075.1"/>
    <property type="molecule type" value="Genomic_DNA"/>
</dbReference>
<comment type="subcellular location">
    <subcellularLocation>
        <location evidence="1">Nucleus</location>
    </subcellularLocation>
</comment>
<dbReference type="Proteomes" id="UP001438707">
    <property type="component" value="Unassembled WGS sequence"/>
</dbReference>
<evidence type="ECO:0000313" key="10">
    <source>
        <dbReference type="Proteomes" id="UP001438707"/>
    </source>
</evidence>
<dbReference type="PANTHER" id="PTHR14222">
    <property type="entry name" value="CONDENSIN"/>
    <property type="match status" value="1"/>
</dbReference>
<feature type="compositionally biased region" description="Basic and acidic residues" evidence="7">
    <location>
        <begin position="1582"/>
        <end position="1592"/>
    </location>
</feature>
<keyword evidence="2" id="KW-0132">Cell division</keyword>
<name>A0AAW1SGY8_9CHLO</name>
<feature type="compositionally biased region" description="Low complexity" evidence="7">
    <location>
        <begin position="1326"/>
        <end position="1346"/>
    </location>
</feature>
<dbReference type="InterPro" id="IPR026971">
    <property type="entry name" value="CND1/NCAPD3"/>
</dbReference>
<dbReference type="GO" id="GO:0042393">
    <property type="term" value="F:histone binding"/>
    <property type="evidence" value="ECO:0007669"/>
    <property type="project" value="TreeGrafter"/>
</dbReference>
<feature type="domain" description="Condensin complex subunit 1 C-terminal" evidence="8">
    <location>
        <begin position="929"/>
        <end position="1040"/>
    </location>
</feature>
<dbReference type="GO" id="GO:0051301">
    <property type="term" value="P:cell division"/>
    <property type="evidence" value="ECO:0007669"/>
    <property type="project" value="UniProtKB-KW"/>
</dbReference>
<organism evidence="9 10">
    <name type="scientific">Apatococcus lobatus</name>
    <dbReference type="NCBI Taxonomy" id="904363"/>
    <lineage>
        <taxon>Eukaryota</taxon>
        <taxon>Viridiplantae</taxon>
        <taxon>Chlorophyta</taxon>
        <taxon>core chlorophytes</taxon>
        <taxon>Trebouxiophyceae</taxon>
        <taxon>Chlorellales</taxon>
        <taxon>Chlorellaceae</taxon>
        <taxon>Apatococcus</taxon>
    </lineage>
</organism>
<keyword evidence="4" id="KW-0226">DNA condensation</keyword>
<feature type="compositionally biased region" description="Basic and acidic residues" evidence="7">
    <location>
        <begin position="1655"/>
        <end position="1690"/>
    </location>
</feature>
<proteinExistence type="predicted"/>
<dbReference type="InterPro" id="IPR032682">
    <property type="entry name" value="Cnd1_C"/>
</dbReference>
<keyword evidence="5" id="KW-0539">Nucleus</keyword>
<evidence type="ECO:0000256" key="7">
    <source>
        <dbReference type="SAM" id="MobiDB-lite"/>
    </source>
</evidence>
<dbReference type="InterPro" id="IPR011989">
    <property type="entry name" value="ARM-like"/>
</dbReference>
<dbReference type="GO" id="GO:0005634">
    <property type="term" value="C:nucleus"/>
    <property type="evidence" value="ECO:0007669"/>
    <property type="project" value="UniProtKB-SubCell"/>
</dbReference>
<dbReference type="GO" id="GO:0007076">
    <property type="term" value="P:mitotic chromosome condensation"/>
    <property type="evidence" value="ECO:0007669"/>
    <property type="project" value="InterPro"/>
</dbReference>
<dbReference type="GO" id="GO:0000779">
    <property type="term" value="C:condensed chromosome, centromeric region"/>
    <property type="evidence" value="ECO:0007669"/>
    <property type="project" value="TreeGrafter"/>
</dbReference>
<evidence type="ECO:0000256" key="3">
    <source>
        <dbReference type="ARBA" id="ARBA00022776"/>
    </source>
</evidence>
<feature type="compositionally biased region" description="Pro residues" evidence="7">
    <location>
        <begin position="1482"/>
        <end position="1498"/>
    </location>
</feature>
<dbReference type="PANTHER" id="PTHR14222:SF1">
    <property type="entry name" value="CONDENSIN-2 COMPLEX SUBUNIT D3"/>
    <property type="match status" value="1"/>
</dbReference>
<keyword evidence="6" id="KW-0131">Cell cycle</keyword>
<accession>A0AAW1SGY8</accession>
<dbReference type="Pfam" id="PF12717">
    <property type="entry name" value="Cnd1"/>
    <property type="match status" value="1"/>
</dbReference>
<feature type="region of interest" description="Disordered" evidence="7">
    <location>
        <begin position="386"/>
        <end position="408"/>
    </location>
</feature>
<evidence type="ECO:0000313" key="9">
    <source>
        <dbReference type="EMBL" id="KAK9845075.1"/>
    </source>
</evidence>
<dbReference type="InterPro" id="IPR016024">
    <property type="entry name" value="ARM-type_fold"/>
</dbReference>
<protein>
    <recommendedName>
        <fullName evidence="8">Condensin complex subunit 1 C-terminal domain-containing protein</fullName>
    </recommendedName>
</protein>
<keyword evidence="10" id="KW-1185">Reference proteome</keyword>